<evidence type="ECO:0000256" key="1">
    <source>
        <dbReference type="SAM" id="MobiDB-lite"/>
    </source>
</evidence>
<dbReference type="AlphaFoldDB" id="A0A553S7K5"/>
<evidence type="ECO:0000313" key="2">
    <source>
        <dbReference type="EMBL" id="TRZ32977.1"/>
    </source>
</evidence>
<feature type="compositionally biased region" description="Basic residues" evidence="1">
    <location>
        <begin position="343"/>
        <end position="352"/>
    </location>
</feature>
<feature type="region of interest" description="Disordered" evidence="1">
    <location>
        <begin position="199"/>
        <end position="352"/>
    </location>
</feature>
<sequence length="352" mass="39957">MNVAKLAERQLFLMKAENLEKRVRAYYAQTQDVDSLIEYGVAILVRSFFCIGSFSELIQALIQEVYFTVEPTAVMRQYLPYFEDYFTENEWQTVVNRLFGNHTTYLAQTEEARVNKGYLEQTGTLDNRIEGLVYRVEAVFEDTIGKKHKLTIRDTDSTFSESQTIQVLNILTTLSIFDTADVRKYETYVSYQTPGKIIATSHNSRQKTKPTAKEPENIAAEQPPEKEKTVAATNKKQSSASVSTLPKEATKQTASSNNTSLRKNTTLKKNQSSPTSLPKNTNTSDSPSPNPELKKKASGNKANELLDQPDTSYKRLGKSEEQIQSNRDGRKLKNRVNNALGRSKNRKRNKRK</sequence>
<name>A0A553S7K5_ENTAV</name>
<dbReference type="Proteomes" id="UP000316316">
    <property type="component" value="Unassembled WGS sequence"/>
</dbReference>
<proteinExistence type="predicted"/>
<feature type="compositionally biased region" description="Polar residues" evidence="1">
    <location>
        <begin position="251"/>
        <end position="287"/>
    </location>
</feature>
<comment type="caution">
    <text evidence="2">The sequence shown here is derived from an EMBL/GenBank/DDBJ whole genome shotgun (WGS) entry which is preliminary data.</text>
</comment>
<evidence type="ECO:0000313" key="3">
    <source>
        <dbReference type="Proteomes" id="UP000316316"/>
    </source>
</evidence>
<dbReference type="RefSeq" id="WP_016179808.1">
    <property type="nucleotide sequence ID" value="NZ_CABGUH010000034.1"/>
</dbReference>
<protein>
    <submittedName>
        <fullName evidence="2">Uncharacterized protein</fullName>
    </submittedName>
</protein>
<feature type="compositionally biased region" description="Basic and acidic residues" evidence="1">
    <location>
        <begin position="317"/>
        <end position="331"/>
    </location>
</feature>
<dbReference type="GeneID" id="69569018"/>
<organism evidence="2 3">
    <name type="scientific">Enterococcus avium</name>
    <name type="common">Streptococcus avium</name>
    <dbReference type="NCBI Taxonomy" id="33945"/>
    <lineage>
        <taxon>Bacteria</taxon>
        <taxon>Bacillati</taxon>
        <taxon>Bacillota</taxon>
        <taxon>Bacilli</taxon>
        <taxon>Lactobacillales</taxon>
        <taxon>Enterococcaceae</taxon>
        <taxon>Enterococcus</taxon>
    </lineage>
</organism>
<gene>
    <name evidence="2" type="ORF">AUF17_02315</name>
</gene>
<accession>A0A553S7K5</accession>
<reference evidence="2 3" key="1">
    <citation type="submission" date="2017-10" db="EMBL/GenBank/DDBJ databases">
        <title>FDA dAtabase for Regulatory Grade micrObial Sequences (FDA-ARGOS): Supporting development and validation of Infectious Disease Dx tests.</title>
        <authorList>
            <person name="Campos J."/>
            <person name="Goldberg B."/>
            <person name="Tallon L.J."/>
            <person name="Sadzewicz L."/>
            <person name="Sengamalay N."/>
            <person name="Ott S."/>
            <person name="Godinez A."/>
            <person name="Nagaraj S."/>
            <person name="Vyas G."/>
            <person name="Aluvathingal J."/>
            <person name="Nadendla S."/>
            <person name="Geyer C."/>
            <person name="Nandy P."/>
            <person name="Hobson J."/>
            <person name="Sichtig H."/>
        </authorList>
    </citation>
    <scope>NUCLEOTIDE SEQUENCE [LARGE SCALE GENOMIC DNA]</scope>
    <source>
        <strain evidence="2 3">FDAARGOS_185</strain>
    </source>
</reference>
<dbReference type="EMBL" id="PDXQ01000001">
    <property type="protein sequence ID" value="TRZ32977.1"/>
    <property type="molecule type" value="Genomic_DNA"/>
</dbReference>
<feature type="compositionally biased region" description="Polar residues" evidence="1">
    <location>
        <begin position="231"/>
        <end position="244"/>
    </location>
</feature>